<dbReference type="EMBL" id="CP002330">
    <property type="protein sequence ID" value="ADQ45535.1"/>
    <property type="molecule type" value="Genomic_DNA"/>
</dbReference>
<proteinExistence type="predicted"/>
<sequence>MIFPNKTTKLSYSLLGCGSYILQELKNPQTVSALWEKVKIKYKELKNFEKFILTLDFLYILGMIEFENGLLRRSKEDD</sequence>
<dbReference type="Proteomes" id="UP000006835">
    <property type="component" value="Chromosome"/>
</dbReference>
<evidence type="ECO:0000313" key="2">
    <source>
        <dbReference type="Proteomes" id="UP000006835"/>
    </source>
</evidence>
<name>E4SEP8_CALK2</name>
<accession>E4SEP8</accession>
<reference evidence="1 2" key="2">
    <citation type="journal article" date="2011" name="J. Bacteriol.">
        <title>Complete genome sequences for the anaerobic, extremely thermophilic plant biomass-degrading bacteria Caldicellulosiruptor hydrothermalis, Caldicellulosiruptor kristjanssonii, Caldicellulosiruptor kronotskyensis, Caldicellulosiruptor owensenis, and Caldicellulosiruptor lactoaceticus.</title>
        <authorList>
            <person name="Blumer-Schuette S.E."/>
            <person name="Ozdemir I."/>
            <person name="Mistry D."/>
            <person name="Lucas S."/>
            <person name="Lapidus A."/>
            <person name="Cheng J.F."/>
            <person name="Goodwin L.A."/>
            <person name="Pitluck S."/>
            <person name="Land M.L."/>
            <person name="Hauser L.J."/>
            <person name="Woyke T."/>
            <person name="Mikhailova N."/>
            <person name="Pati A."/>
            <person name="Kyrpides N.C."/>
            <person name="Ivanova N."/>
            <person name="Detter J.C."/>
            <person name="Walston-Davenport K."/>
            <person name="Han S."/>
            <person name="Adams M.W."/>
            <person name="Kelly R.M."/>
        </authorList>
    </citation>
    <scope>NUCLEOTIDE SEQUENCE [LARGE SCALE GENOMIC DNA]</scope>
    <source>
        <strain evidence="2">DSM 18902 / VKM B-2412 / 2002</strain>
    </source>
</reference>
<dbReference type="OrthoDB" id="2084588at2"/>
<dbReference type="Pfam" id="PF20293">
    <property type="entry name" value="MC6"/>
    <property type="match status" value="1"/>
</dbReference>
<keyword evidence="2" id="KW-1185">Reference proteome</keyword>
<dbReference type="PATRIC" id="fig|632348.3.peg.683"/>
<organism evidence="1 2">
    <name type="scientific">Caldicellulosiruptor kronotskyensis (strain DSM 18902 / VKM B-2412 / 2002)</name>
    <dbReference type="NCBI Taxonomy" id="632348"/>
    <lineage>
        <taxon>Bacteria</taxon>
        <taxon>Bacillati</taxon>
        <taxon>Bacillota</taxon>
        <taxon>Bacillota incertae sedis</taxon>
        <taxon>Caldicellulosiruptorales</taxon>
        <taxon>Caldicellulosiruptoraceae</taxon>
        <taxon>Caldicellulosiruptor</taxon>
    </lineage>
</organism>
<protein>
    <submittedName>
        <fullName evidence="1">Uncharacterized protein</fullName>
    </submittedName>
</protein>
<dbReference type="InterPro" id="IPR046897">
    <property type="entry name" value="ABC-3C_MC6"/>
</dbReference>
<evidence type="ECO:0000313" key="1">
    <source>
        <dbReference type="EMBL" id="ADQ45535.1"/>
    </source>
</evidence>
<dbReference type="AlphaFoldDB" id="E4SEP8"/>
<dbReference type="KEGG" id="ckn:Calkro_0641"/>
<reference key="1">
    <citation type="submission" date="2010-11" db="EMBL/GenBank/DDBJ databases">
        <title>Complete sequence of Caldicellulosiruptor kronotskyensis 2002.</title>
        <authorList>
            <consortium name="US DOE Joint Genome Institute"/>
            <person name="Lucas S."/>
            <person name="Copeland A."/>
            <person name="Lapidus A."/>
            <person name="Cheng J.-F."/>
            <person name="Bruce D."/>
            <person name="Goodwin L."/>
            <person name="Pitluck S."/>
            <person name="Davenport K."/>
            <person name="Detter J.C."/>
            <person name="Han C."/>
            <person name="Tapia R."/>
            <person name="Land M."/>
            <person name="Hauser L."/>
            <person name="Jeffries C."/>
            <person name="Kyrpides N."/>
            <person name="Ivanova N."/>
            <person name="Mikhailova N."/>
            <person name="Blumer-Schuette S.E."/>
            <person name="Kelly R.M."/>
            <person name="Woyke T."/>
        </authorList>
    </citation>
    <scope>NUCLEOTIDE SEQUENCE</scope>
    <source>
        <strain>2002</strain>
    </source>
</reference>
<gene>
    <name evidence="1" type="ordered locus">Calkro_0641</name>
</gene>
<dbReference type="RefSeq" id="WP_013429684.1">
    <property type="nucleotide sequence ID" value="NC_014720.1"/>
</dbReference>
<dbReference type="HOGENOM" id="CLU_189106_0_1_9"/>